<dbReference type="Pfam" id="PF01261">
    <property type="entry name" value="AP_endonuc_2"/>
    <property type="match status" value="1"/>
</dbReference>
<dbReference type="Gene3D" id="3.20.20.150">
    <property type="entry name" value="Divalent-metal-dependent TIM barrel enzymes"/>
    <property type="match status" value="1"/>
</dbReference>
<evidence type="ECO:0000313" key="3">
    <source>
        <dbReference type="Proteomes" id="UP000004699"/>
    </source>
</evidence>
<dbReference type="EMBL" id="DS999411">
    <property type="protein sequence ID" value="EED36296.1"/>
    <property type="molecule type" value="Genomic_DNA"/>
</dbReference>
<dbReference type="PANTHER" id="PTHR12110">
    <property type="entry name" value="HYDROXYPYRUVATE ISOMERASE"/>
    <property type="match status" value="1"/>
</dbReference>
<feature type="domain" description="Xylose isomerase-like TIM barrel" evidence="1">
    <location>
        <begin position="24"/>
        <end position="264"/>
    </location>
</feature>
<name>B8KS38_9GAMM</name>
<dbReference type="HOGENOM" id="CLU_035063_2_0_6"/>
<dbReference type="InterPro" id="IPR036237">
    <property type="entry name" value="Xyl_isomerase-like_sf"/>
</dbReference>
<dbReference type="AlphaFoldDB" id="B8KS38"/>
<reference evidence="3" key="1">
    <citation type="journal article" date="2013" name="BMC Microbiol.">
        <title>Taxonomy and evolution of bacteriochlorophyll a-containing members of the OM60/NOR5 clade of marine gammaproteobacteria: description of Luminiphilus syltensis gen. nov., sp. nov., reclassification of Haliea rubra as Pseudohaliea rubra gen. nov., comb. nov., and emendation of Chromatocurvus halotolerans.</title>
        <authorList>
            <person name="Spring S."/>
            <person name="Riedel T."/>
            <person name="Sproer C."/>
            <person name="Yan S."/>
            <person name="Harder J."/>
            <person name="Fuchs B.M."/>
        </authorList>
    </citation>
    <scope>NUCLEOTIDE SEQUENCE [LARGE SCALE GENOMIC DNA]</scope>
    <source>
        <strain evidence="3">NOR51-B</strain>
    </source>
</reference>
<proteinExistence type="predicted"/>
<protein>
    <recommendedName>
        <fullName evidence="1">Xylose isomerase-like TIM barrel domain-containing protein</fullName>
    </recommendedName>
</protein>
<organism evidence="2 3">
    <name type="scientific">Luminiphilus syltensis NOR5-1B</name>
    <dbReference type="NCBI Taxonomy" id="565045"/>
    <lineage>
        <taxon>Bacteria</taxon>
        <taxon>Pseudomonadati</taxon>
        <taxon>Pseudomonadota</taxon>
        <taxon>Gammaproteobacteria</taxon>
        <taxon>Cellvibrionales</taxon>
        <taxon>Halieaceae</taxon>
        <taxon>Luminiphilus</taxon>
    </lineage>
</organism>
<gene>
    <name evidence="2" type="ORF">NOR51B_2246</name>
</gene>
<dbReference type="InterPro" id="IPR013022">
    <property type="entry name" value="Xyl_isomerase-like_TIM-brl"/>
</dbReference>
<evidence type="ECO:0000313" key="2">
    <source>
        <dbReference type="EMBL" id="EED36296.1"/>
    </source>
</evidence>
<dbReference type="STRING" id="565045.NOR51B_2246"/>
<dbReference type="eggNOG" id="COG1082">
    <property type="taxonomic scope" value="Bacteria"/>
</dbReference>
<keyword evidence="3" id="KW-1185">Reference proteome</keyword>
<dbReference type="RefSeq" id="WP_009021040.1">
    <property type="nucleotide sequence ID" value="NZ_DS999411.1"/>
</dbReference>
<dbReference type="Proteomes" id="UP000004699">
    <property type="component" value="Unassembled WGS sequence"/>
</dbReference>
<dbReference type="InterPro" id="IPR050312">
    <property type="entry name" value="IolE/XylAMocC-like"/>
</dbReference>
<sequence>MDRLPETCLWPACVKTQPFDRQLDAAVAGGFDAIAVGGLTHDALKSQGMTGADIRALTEGKGVRLGHYDGFTDWAPVRFDDSIPPLAQSVFDFSTEAVLAICADLGLHSVGATGAYRPGRFSVNELADGFAAFCEQADRVGLWVDLEFIPFWGIPDLPAAWDIVEASGARNAGVLLDTWHFCRGNADLEYLRNLPTHAISAVQVAGGLTPSSGMSLIDECLTLRTAPGHGDLDITAVLGLLARQETIRSIGPEVFSDALDAEPAESVGKQMAEGLSYALEIMGRSHGD</sequence>
<dbReference type="PANTHER" id="PTHR12110:SF48">
    <property type="entry name" value="BLL3656 PROTEIN"/>
    <property type="match status" value="1"/>
</dbReference>
<evidence type="ECO:0000259" key="1">
    <source>
        <dbReference type="Pfam" id="PF01261"/>
    </source>
</evidence>
<dbReference type="SUPFAM" id="SSF51658">
    <property type="entry name" value="Xylose isomerase-like"/>
    <property type="match status" value="1"/>
</dbReference>
<accession>B8KS38</accession>